<dbReference type="AlphaFoldDB" id="A0A6P4FXB0"/>
<dbReference type="RefSeq" id="XP_016992108.1">
    <property type="nucleotide sequence ID" value="XM_017136619.1"/>
</dbReference>
<reference evidence="1" key="1">
    <citation type="submission" date="2025-08" db="UniProtKB">
        <authorList>
            <consortium name="RefSeq"/>
        </authorList>
    </citation>
    <scope>IDENTIFICATION</scope>
</reference>
<evidence type="ECO:0000313" key="1">
    <source>
        <dbReference type="RefSeq" id="XP_016992108.1"/>
    </source>
</evidence>
<accession>A0A6P4FXB0</accession>
<organism evidence="1">
    <name type="scientific">Drosophila rhopaloa</name>
    <name type="common">Fruit fly</name>
    <dbReference type="NCBI Taxonomy" id="1041015"/>
    <lineage>
        <taxon>Eukaryota</taxon>
        <taxon>Metazoa</taxon>
        <taxon>Ecdysozoa</taxon>
        <taxon>Arthropoda</taxon>
        <taxon>Hexapoda</taxon>
        <taxon>Insecta</taxon>
        <taxon>Pterygota</taxon>
        <taxon>Neoptera</taxon>
        <taxon>Endopterygota</taxon>
        <taxon>Diptera</taxon>
        <taxon>Brachycera</taxon>
        <taxon>Muscomorpha</taxon>
        <taxon>Ephydroidea</taxon>
        <taxon>Drosophilidae</taxon>
        <taxon>Drosophila</taxon>
        <taxon>Sophophora</taxon>
    </lineage>
</organism>
<sequence>MHYGMRNIHNINTPSADKNIYGNSQLNNAQEVGRGNIGNLSDHIALNSKLIERNTLLRITHFTLQDVEFLEELGEGAFGT</sequence>
<name>A0A6P4FXB0_DRORH</name>
<dbReference type="OrthoDB" id="10005095at2759"/>
<proteinExistence type="predicted"/>
<protein>
    <submittedName>
        <fullName evidence="1">Tyrosine-protein kinase transmembrane receptor Ror-like</fullName>
    </submittedName>
</protein>
<gene>
    <name evidence="1" type="primary">LOC108053886</name>
</gene>